<evidence type="ECO:0000256" key="7">
    <source>
        <dbReference type="ARBA" id="ARBA00023145"/>
    </source>
</evidence>
<keyword evidence="4 11" id="KW-0732">Signal</keyword>
<keyword evidence="14" id="KW-1185">Reference proteome</keyword>
<comment type="caution">
    <text evidence="13">The sequence shown here is derived from an EMBL/GenBank/DDBJ whole genome shotgun (WGS) entry which is preliminary data.</text>
</comment>
<name>A0A8S4NM31_OWEFU</name>
<dbReference type="EMBL" id="CAIIXF020000005">
    <property type="protein sequence ID" value="CAH1782621.1"/>
    <property type="molecule type" value="Genomic_DNA"/>
</dbReference>
<keyword evidence="5 9" id="KW-0378">Hydrolase</keyword>
<evidence type="ECO:0000256" key="10">
    <source>
        <dbReference type="SAM" id="MobiDB-lite"/>
    </source>
</evidence>
<evidence type="ECO:0000256" key="5">
    <source>
        <dbReference type="ARBA" id="ARBA00022801"/>
    </source>
</evidence>
<dbReference type="Proteomes" id="UP000749559">
    <property type="component" value="Unassembled WGS sequence"/>
</dbReference>
<protein>
    <recommendedName>
        <fullName evidence="12">Peptidase S1 domain-containing protein</fullName>
    </recommendedName>
</protein>
<evidence type="ECO:0000256" key="8">
    <source>
        <dbReference type="ARBA" id="ARBA00023157"/>
    </source>
</evidence>
<evidence type="ECO:0000256" key="3">
    <source>
        <dbReference type="ARBA" id="ARBA00022670"/>
    </source>
</evidence>
<evidence type="ECO:0000256" key="1">
    <source>
        <dbReference type="ARBA" id="ARBA00004613"/>
    </source>
</evidence>
<dbReference type="PANTHER" id="PTHR24252:SF7">
    <property type="entry name" value="HYALIN"/>
    <property type="match status" value="1"/>
</dbReference>
<dbReference type="InterPro" id="IPR009003">
    <property type="entry name" value="Peptidase_S1_PA"/>
</dbReference>
<evidence type="ECO:0000259" key="12">
    <source>
        <dbReference type="PROSITE" id="PS50240"/>
    </source>
</evidence>
<evidence type="ECO:0000256" key="9">
    <source>
        <dbReference type="RuleBase" id="RU363034"/>
    </source>
</evidence>
<evidence type="ECO:0000256" key="11">
    <source>
        <dbReference type="SAM" id="SignalP"/>
    </source>
</evidence>
<dbReference type="InterPro" id="IPR018114">
    <property type="entry name" value="TRYPSIN_HIS"/>
</dbReference>
<sequence>MNMNLVTSLIVLITVSTVAAWPTWNNIFKADLKSKYDDKVNVKEKFVEPTKENKGQKEIPIPSHCGRSKYGKRQKRIVGGESSRFGEWPWLINMRRQVVFNSSTYNSSMPYMYGCGGSLIHPQWVLTAAHCFWGLEGDNLGDFDTSHPEHWMMRIGEHNMLDDNATHVDVPVEKIYLHPNWTNFLITPVIDIALVKLSYPTTLTENVNVVCLPDEADLDKVQPGRHCMVAGWGWTKDRKYRNGSLPSDVLQHAKLPIVKPDVCNTTIYGEYNLTIYKDEICFNAEATIGTCQGDSGSPVVCYDKEDERYVQMGIVSRGGTCGEEPGIFTKVNSYIDWIEDTLQADGEKY</sequence>
<dbReference type="OrthoDB" id="10059102at2759"/>
<dbReference type="Pfam" id="PF00089">
    <property type="entry name" value="Trypsin"/>
    <property type="match status" value="1"/>
</dbReference>
<keyword evidence="8" id="KW-1015">Disulfide bond</keyword>
<feature type="signal peptide" evidence="11">
    <location>
        <begin position="1"/>
        <end position="20"/>
    </location>
</feature>
<feature type="region of interest" description="Disordered" evidence="10">
    <location>
        <begin position="48"/>
        <end position="74"/>
    </location>
</feature>
<evidence type="ECO:0000313" key="13">
    <source>
        <dbReference type="EMBL" id="CAH1782621.1"/>
    </source>
</evidence>
<dbReference type="FunFam" id="2.40.10.10:FF:000146">
    <property type="entry name" value="Serine protease 53"/>
    <property type="match status" value="1"/>
</dbReference>
<organism evidence="13 14">
    <name type="scientific">Owenia fusiformis</name>
    <name type="common">Polychaete worm</name>
    <dbReference type="NCBI Taxonomy" id="6347"/>
    <lineage>
        <taxon>Eukaryota</taxon>
        <taxon>Metazoa</taxon>
        <taxon>Spiralia</taxon>
        <taxon>Lophotrochozoa</taxon>
        <taxon>Annelida</taxon>
        <taxon>Polychaeta</taxon>
        <taxon>Sedentaria</taxon>
        <taxon>Canalipalpata</taxon>
        <taxon>Sabellida</taxon>
        <taxon>Oweniida</taxon>
        <taxon>Oweniidae</taxon>
        <taxon>Owenia</taxon>
    </lineage>
</organism>
<dbReference type="PROSITE" id="PS00135">
    <property type="entry name" value="TRYPSIN_SER"/>
    <property type="match status" value="1"/>
</dbReference>
<dbReference type="InterPro" id="IPR043504">
    <property type="entry name" value="Peptidase_S1_PA_chymotrypsin"/>
</dbReference>
<dbReference type="PRINTS" id="PR00722">
    <property type="entry name" value="CHYMOTRYPSIN"/>
</dbReference>
<dbReference type="InterPro" id="IPR001314">
    <property type="entry name" value="Peptidase_S1A"/>
</dbReference>
<evidence type="ECO:0000313" key="14">
    <source>
        <dbReference type="Proteomes" id="UP000749559"/>
    </source>
</evidence>
<evidence type="ECO:0000256" key="2">
    <source>
        <dbReference type="ARBA" id="ARBA00022525"/>
    </source>
</evidence>
<accession>A0A8S4NM31</accession>
<dbReference type="InterPro" id="IPR033116">
    <property type="entry name" value="TRYPSIN_SER"/>
</dbReference>
<dbReference type="SMART" id="SM00020">
    <property type="entry name" value="Tryp_SPc"/>
    <property type="match status" value="1"/>
</dbReference>
<feature type="chain" id="PRO_5035728004" description="Peptidase S1 domain-containing protein" evidence="11">
    <location>
        <begin position="21"/>
        <end position="349"/>
    </location>
</feature>
<keyword evidence="6 9" id="KW-0720">Serine protease</keyword>
<feature type="domain" description="Peptidase S1" evidence="12">
    <location>
        <begin position="77"/>
        <end position="343"/>
    </location>
</feature>
<dbReference type="GO" id="GO:0005576">
    <property type="term" value="C:extracellular region"/>
    <property type="evidence" value="ECO:0007669"/>
    <property type="project" value="UniProtKB-SubCell"/>
</dbReference>
<comment type="subcellular location">
    <subcellularLocation>
        <location evidence="1">Secreted</location>
    </subcellularLocation>
</comment>
<dbReference type="AlphaFoldDB" id="A0A8S4NM31"/>
<dbReference type="Gene3D" id="2.40.10.10">
    <property type="entry name" value="Trypsin-like serine proteases"/>
    <property type="match status" value="1"/>
</dbReference>
<proteinExistence type="predicted"/>
<dbReference type="GO" id="GO:0004252">
    <property type="term" value="F:serine-type endopeptidase activity"/>
    <property type="evidence" value="ECO:0007669"/>
    <property type="project" value="InterPro"/>
</dbReference>
<feature type="compositionally biased region" description="Basic and acidic residues" evidence="10">
    <location>
        <begin position="48"/>
        <end position="57"/>
    </location>
</feature>
<dbReference type="PANTHER" id="PTHR24252">
    <property type="entry name" value="ACROSIN-RELATED"/>
    <property type="match status" value="1"/>
</dbReference>
<keyword evidence="2" id="KW-0964">Secreted</keyword>
<gene>
    <name evidence="13" type="ORF">OFUS_LOCUS9050</name>
</gene>
<evidence type="ECO:0000256" key="6">
    <source>
        <dbReference type="ARBA" id="ARBA00022825"/>
    </source>
</evidence>
<reference evidence="13" key="1">
    <citation type="submission" date="2022-03" db="EMBL/GenBank/DDBJ databases">
        <authorList>
            <person name="Martin C."/>
        </authorList>
    </citation>
    <scope>NUCLEOTIDE SEQUENCE</scope>
</reference>
<dbReference type="PROSITE" id="PS00134">
    <property type="entry name" value="TRYPSIN_HIS"/>
    <property type="match status" value="1"/>
</dbReference>
<dbReference type="InterPro" id="IPR001254">
    <property type="entry name" value="Trypsin_dom"/>
</dbReference>
<keyword evidence="3 9" id="KW-0645">Protease</keyword>
<dbReference type="CDD" id="cd00190">
    <property type="entry name" value="Tryp_SPc"/>
    <property type="match status" value="1"/>
</dbReference>
<keyword evidence="7" id="KW-0865">Zymogen</keyword>
<dbReference type="PROSITE" id="PS50240">
    <property type="entry name" value="TRYPSIN_DOM"/>
    <property type="match status" value="1"/>
</dbReference>
<evidence type="ECO:0000256" key="4">
    <source>
        <dbReference type="ARBA" id="ARBA00022729"/>
    </source>
</evidence>
<dbReference type="SUPFAM" id="SSF50494">
    <property type="entry name" value="Trypsin-like serine proteases"/>
    <property type="match status" value="1"/>
</dbReference>
<dbReference type="GO" id="GO:0006508">
    <property type="term" value="P:proteolysis"/>
    <property type="evidence" value="ECO:0007669"/>
    <property type="project" value="UniProtKB-KW"/>
</dbReference>